<reference evidence="11 12" key="1">
    <citation type="submission" date="2017-03" db="EMBL/GenBank/DDBJ databases">
        <title>Widespread Adenine N6-methylation of Active Genes in Fungi.</title>
        <authorList>
            <consortium name="DOE Joint Genome Institute"/>
            <person name="Mondo S.J."/>
            <person name="Dannebaum R.O."/>
            <person name="Kuo R.C."/>
            <person name="Louie K.B."/>
            <person name="Bewick A.J."/>
            <person name="Labutti K."/>
            <person name="Haridas S."/>
            <person name="Kuo A."/>
            <person name="Salamov A."/>
            <person name="Ahrendt S.R."/>
            <person name="Lau R."/>
            <person name="Bowen B.P."/>
            <person name="Lipzen A."/>
            <person name="Sullivan W."/>
            <person name="Andreopoulos W.B."/>
            <person name="Clum A."/>
            <person name="Lindquist E."/>
            <person name="Daum C."/>
            <person name="Northen T.R."/>
            <person name="Ramamoorthy G."/>
            <person name="Schmitz R.J."/>
            <person name="Gryganskyi A."/>
            <person name="Culley D."/>
            <person name="Magnuson J."/>
            <person name="James T.Y."/>
            <person name="O'Malley M.A."/>
            <person name="Stajich J.E."/>
            <person name="Spatafora J.W."/>
            <person name="Visel A."/>
            <person name="Grigoriev I.V."/>
        </authorList>
    </citation>
    <scope>NUCLEOTIDE SEQUENCE [LARGE SCALE GENOMIC DNA]</scope>
    <source>
        <strain evidence="11 12">NRRL Y-17943</strain>
    </source>
</reference>
<dbReference type="CDD" id="cd00009">
    <property type="entry name" value="AAA"/>
    <property type="match status" value="1"/>
</dbReference>
<evidence type="ECO:0000256" key="8">
    <source>
        <dbReference type="ARBA" id="ARBA00043975"/>
    </source>
</evidence>
<dbReference type="GeneID" id="33558303"/>
<dbReference type="InterPro" id="IPR047854">
    <property type="entry name" value="RFC_lid"/>
</dbReference>
<dbReference type="FunCoup" id="A0A1Y1UCM3">
    <property type="interactions" value="521"/>
</dbReference>
<dbReference type="PANTHER" id="PTHR46765:SF1">
    <property type="entry name" value="P-LOOP CONTAINING NUCLEOSIDE TRIPHOSPHATE HYDROLASES SUPERFAMILY PROTEIN"/>
    <property type="match status" value="1"/>
</dbReference>
<evidence type="ECO:0000256" key="6">
    <source>
        <dbReference type="ARBA" id="ARBA00023242"/>
    </source>
</evidence>
<gene>
    <name evidence="11" type="ORF">BD324DRAFT_632156</name>
</gene>
<dbReference type="InterPro" id="IPR003959">
    <property type="entry name" value="ATPase_AAA_core"/>
</dbReference>
<dbReference type="Gene3D" id="3.40.50.300">
    <property type="entry name" value="P-loop containing nucleotide triphosphate hydrolases"/>
    <property type="match status" value="1"/>
</dbReference>
<dbReference type="InterPro" id="IPR027417">
    <property type="entry name" value="P-loop_NTPase"/>
</dbReference>
<keyword evidence="5" id="KW-0238">DNA-binding</keyword>
<dbReference type="SMART" id="SM00382">
    <property type="entry name" value="AAA"/>
    <property type="match status" value="1"/>
</dbReference>
<evidence type="ECO:0000259" key="10">
    <source>
        <dbReference type="SMART" id="SM00382"/>
    </source>
</evidence>
<dbReference type="Pfam" id="PF00004">
    <property type="entry name" value="AAA"/>
    <property type="match status" value="1"/>
</dbReference>
<feature type="compositionally biased region" description="Acidic residues" evidence="9">
    <location>
        <begin position="114"/>
        <end position="129"/>
    </location>
</feature>
<name>A0A1Y1UCM3_9TREE</name>
<keyword evidence="11" id="KW-0378">Hydrolase</keyword>
<evidence type="ECO:0000256" key="5">
    <source>
        <dbReference type="ARBA" id="ARBA00023125"/>
    </source>
</evidence>
<feature type="domain" description="AAA+ ATPase" evidence="10">
    <location>
        <begin position="345"/>
        <end position="483"/>
    </location>
</feature>
<protein>
    <submittedName>
        <fullName evidence="11">p-loop containing nucleoside triphosphate hydrolase protein</fullName>
    </submittedName>
</protein>
<keyword evidence="4" id="KW-0067">ATP-binding</keyword>
<evidence type="ECO:0000256" key="4">
    <source>
        <dbReference type="ARBA" id="ARBA00022840"/>
    </source>
</evidence>
<dbReference type="PANTHER" id="PTHR46765">
    <property type="entry name" value="P-LOOP CONTAINING NUCLEOSIDE TRIPHOSPHATE HYDROLASES SUPERFAMILY PROTEIN"/>
    <property type="match status" value="1"/>
</dbReference>
<comment type="similarity">
    <text evidence="8">Belongs to the activator 1 small subunits family. CTF18 subfamily.</text>
</comment>
<evidence type="ECO:0000256" key="3">
    <source>
        <dbReference type="ARBA" id="ARBA00022741"/>
    </source>
</evidence>
<evidence type="ECO:0000256" key="1">
    <source>
        <dbReference type="ARBA" id="ARBA00004123"/>
    </source>
</evidence>
<keyword evidence="3" id="KW-0547">Nucleotide-binding</keyword>
<sequence>MSTSIQSSQSYMTTSSLLLDALAPRPPDQNSPTVLVDKDINSTMEIDAEFEMLEQEDRMTKSSRTGFEVSKRFSGAGTMSLNQFGQTHEDQDEGERPTGTNMAISVDSPPPGDAFDEEPEGWEEEASMEEMERAKRSLAMQKPVSSVNTGVNPKSSSSSSRSMSSGKHHSVGRPAMSVASTSTSEFQPLDDGIFGPSLQGLRAETASGSVISFKRRSKPAVKSVAGESGHSSDISHLLGQPLHHLLAEVQELKSRERALKMQKQYDDEARLNVATPVAGSSCTSMWVDKYRPKRFSDLLGDDRIHREVLSWLKEWDRCVFRRANTVRKRRMDEENAYNDPLDRPKDRVLLLSGPPGLGKTTLAHIIARQAGYKTLEINASDDRSASTVNTRIKNAIEAGTGLASEGRPTCVIIDEIDGAGGGGDHSFVKGLIKLIQDVPARRKTNTPAKPLRRPIICICNDLYANTLRPLRPFARVVRFRQAQSQLLVKRLRDVCAQEKLEADLRVLTMLVEMTTGDVRSCLNTLQFIKSKSSVVTPEAIKTSSVGLKDSGTTLQTVWNNLFIPIAAKTRRKQIGIDDGKYVNRLVDDIFSCGDYDKLVQGLFEHYPKLKPLDASLANLGKLHSWIGYYDALSGRVNERMEFELAGYIPYSLVPWYSHMAAPANNTKATEWPKADYESYQTRVVNEEIVTSLKKTMPGILRSLFPTTTLLTELIPLLMRIITPPLRPVNAIIVKADEKATLNRLVELMIPLGLSFWQEKGENGQPMMRLEPPIDVFIHYEGKRADDIAASRFAVRQLIAQAVRLRCLIEPIHGPSADKGYFSFWPDDRWRLN</sequence>
<dbReference type="InterPro" id="IPR003593">
    <property type="entry name" value="AAA+_ATPase"/>
</dbReference>
<keyword evidence="2" id="KW-0235">DNA replication</keyword>
<feature type="region of interest" description="Disordered" evidence="9">
    <location>
        <begin position="72"/>
        <end position="185"/>
    </location>
</feature>
<evidence type="ECO:0000313" key="12">
    <source>
        <dbReference type="Proteomes" id="UP000193218"/>
    </source>
</evidence>
<evidence type="ECO:0000256" key="2">
    <source>
        <dbReference type="ARBA" id="ARBA00022705"/>
    </source>
</evidence>
<dbReference type="InParanoid" id="A0A1Y1UCM3"/>
<comment type="subcellular location">
    <subcellularLocation>
        <location evidence="1">Nucleus</location>
    </subcellularLocation>
</comment>
<dbReference type="CDD" id="cd18140">
    <property type="entry name" value="HLD_clamp_RFC"/>
    <property type="match status" value="1"/>
</dbReference>
<dbReference type="GO" id="GO:0016887">
    <property type="term" value="F:ATP hydrolysis activity"/>
    <property type="evidence" value="ECO:0007669"/>
    <property type="project" value="InterPro"/>
</dbReference>
<accession>A0A1Y1UCM3</accession>
<feature type="compositionally biased region" description="Polar residues" evidence="9">
    <location>
        <begin position="77"/>
        <end position="86"/>
    </location>
</feature>
<evidence type="ECO:0000256" key="9">
    <source>
        <dbReference type="SAM" id="MobiDB-lite"/>
    </source>
</evidence>
<dbReference type="STRING" id="4999.A0A1Y1UCM3"/>
<dbReference type="GO" id="GO:0003677">
    <property type="term" value="F:DNA binding"/>
    <property type="evidence" value="ECO:0007669"/>
    <property type="project" value="UniProtKB-KW"/>
</dbReference>
<feature type="compositionally biased region" description="Low complexity" evidence="9">
    <location>
        <begin position="155"/>
        <end position="165"/>
    </location>
</feature>
<dbReference type="Gene3D" id="1.10.8.60">
    <property type="match status" value="1"/>
</dbReference>
<dbReference type="GO" id="GO:0005634">
    <property type="term" value="C:nucleus"/>
    <property type="evidence" value="ECO:0007669"/>
    <property type="project" value="UniProtKB-SubCell"/>
</dbReference>
<keyword evidence="6" id="KW-0539">Nucleus</keyword>
<evidence type="ECO:0000256" key="7">
    <source>
        <dbReference type="ARBA" id="ARBA00023306"/>
    </source>
</evidence>
<keyword evidence="7" id="KW-0131">Cell cycle</keyword>
<dbReference type="SUPFAM" id="SSF52540">
    <property type="entry name" value="P-loop containing nucleoside triphosphate hydrolases"/>
    <property type="match status" value="1"/>
</dbReference>
<proteinExistence type="inferred from homology"/>
<dbReference type="RefSeq" id="XP_021869467.1">
    <property type="nucleotide sequence ID" value="XM_022016494.1"/>
</dbReference>
<dbReference type="GO" id="GO:0005524">
    <property type="term" value="F:ATP binding"/>
    <property type="evidence" value="ECO:0007669"/>
    <property type="project" value="UniProtKB-KW"/>
</dbReference>
<dbReference type="Proteomes" id="UP000193218">
    <property type="component" value="Unassembled WGS sequence"/>
</dbReference>
<feature type="compositionally biased region" description="Polar residues" evidence="9">
    <location>
        <begin position="143"/>
        <end position="154"/>
    </location>
</feature>
<dbReference type="InterPro" id="IPR053016">
    <property type="entry name" value="CTF18-RFC_complex"/>
</dbReference>
<organism evidence="11 12">
    <name type="scientific">Kockovaella imperatae</name>
    <dbReference type="NCBI Taxonomy" id="4999"/>
    <lineage>
        <taxon>Eukaryota</taxon>
        <taxon>Fungi</taxon>
        <taxon>Dikarya</taxon>
        <taxon>Basidiomycota</taxon>
        <taxon>Agaricomycotina</taxon>
        <taxon>Tremellomycetes</taxon>
        <taxon>Tremellales</taxon>
        <taxon>Cuniculitremaceae</taxon>
        <taxon>Kockovaella</taxon>
    </lineage>
</organism>
<dbReference type="EMBL" id="NBSH01000011">
    <property type="protein sequence ID" value="ORX35277.1"/>
    <property type="molecule type" value="Genomic_DNA"/>
</dbReference>
<comment type="caution">
    <text evidence="11">The sequence shown here is derived from an EMBL/GenBank/DDBJ whole genome shotgun (WGS) entry which is preliminary data.</text>
</comment>
<evidence type="ECO:0000313" key="11">
    <source>
        <dbReference type="EMBL" id="ORX35277.1"/>
    </source>
</evidence>
<dbReference type="GO" id="GO:0006260">
    <property type="term" value="P:DNA replication"/>
    <property type="evidence" value="ECO:0007669"/>
    <property type="project" value="UniProtKB-KW"/>
</dbReference>
<keyword evidence="12" id="KW-1185">Reference proteome</keyword>
<dbReference type="OrthoDB" id="2195431at2759"/>
<dbReference type="AlphaFoldDB" id="A0A1Y1UCM3"/>